<name>A0A0G1RVZ2_9BACT</name>
<keyword evidence="6 7" id="KW-0687">Ribonucleoprotein</keyword>
<accession>A0A0G1RVZ2</accession>
<dbReference type="CDD" id="cd00349">
    <property type="entry name" value="Ribosomal_L11"/>
    <property type="match status" value="1"/>
</dbReference>
<organism evidence="12 13">
    <name type="scientific">Candidatus Beckwithbacteria bacterium GW2011_GWB1_47_15</name>
    <dbReference type="NCBI Taxonomy" id="1618371"/>
    <lineage>
        <taxon>Bacteria</taxon>
        <taxon>Candidatus Beckwithiibacteriota</taxon>
    </lineage>
</organism>
<dbReference type="PATRIC" id="fig|1618371.3.peg.552"/>
<evidence type="ECO:0000256" key="7">
    <source>
        <dbReference type="HAMAP-Rule" id="MF_00736"/>
    </source>
</evidence>
<evidence type="ECO:0000256" key="1">
    <source>
        <dbReference type="ARBA" id="ARBA00010537"/>
    </source>
</evidence>
<evidence type="ECO:0000256" key="2">
    <source>
        <dbReference type="ARBA" id="ARBA00022481"/>
    </source>
</evidence>
<comment type="caution">
    <text evidence="12">The sequence shown here is derived from an EMBL/GenBank/DDBJ whole genome shotgun (WGS) entry which is preliminary data.</text>
</comment>
<evidence type="ECO:0000256" key="6">
    <source>
        <dbReference type="ARBA" id="ARBA00023274"/>
    </source>
</evidence>
<comment type="subunit">
    <text evidence="7">Part of the ribosomal stalk of the 50S ribosomal subunit. Interacts with L10 and the large rRNA to form the base of the stalk. L10 forms an elongated spine to which L12 dimers bind in a sequential fashion forming a multimeric L10(L12)X complex.</text>
</comment>
<reference evidence="12 13" key="1">
    <citation type="journal article" date="2015" name="Nature">
        <title>rRNA introns, odd ribosomes, and small enigmatic genomes across a large radiation of phyla.</title>
        <authorList>
            <person name="Brown C.T."/>
            <person name="Hug L.A."/>
            <person name="Thomas B.C."/>
            <person name="Sharon I."/>
            <person name="Castelle C.J."/>
            <person name="Singh A."/>
            <person name="Wilkins M.J."/>
            <person name="Williams K.H."/>
            <person name="Banfield J.F."/>
        </authorList>
    </citation>
    <scope>NUCLEOTIDE SEQUENCE [LARGE SCALE GENOMIC DNA]</scope>
</reference>
<dbReference type="InterPro" id="IPR020784">
    <property type="entry name" value="Ribosomal_uL11_N"/>
</dbReference>
<evidence type="ECO:0000313" key="12">
    <source>
        <dbReference type="EMBL" id="KKU61504.1"/>
    </source>
</evidence>
<dbReference type="InterPro" id="IPR000911">
    <property type="entry name" value="Ribosomal_uL11"/>
</dbReference>
<dbReference type="FunFam" id="1.10.10.250:FF:000001">
    <property type="entry name" value="50S ribosomal protein L11"/>
    <property type="match status" value="1"/>
</dbReference>
<evidence type="ECO:0000259" key="11">
    <source>
        <dbReference type="Pfam" id="PF03946"/>
    </source>
</evidence>
<keyword evidence="4 7" id="KW-0694">RNA-binding</keyword>
<dbReference type="EMBL" id="LCNT01000003">
    <property type="protein sequence ID" value="KKU61504.1"/>
    <property type="molecule type" value="Genomic_DNA"/>
</dbReference>
<evidence type="ECO:0000259" key="10">
    <source>
        <dbReference type="Pfam" id="PF00298"/>
    </source>
</evidence>
<comment type="function">
    <text evidence="7 9">Forms part of the ribosomal stalk which helps the ribosome interact with GTP-bound translation factors.</text>
</comment>
<dbReference type="PROSITE" id="PS00359">
    <property type="entry name" value="RIBOSOMAL_L11"/>
    <property type="match status" value="1"/>
</dbReference>
<evidence type="ECO:0000256" key="4">
    <source>
        <dbReference type="ARBA" id="ARBA00022884"/>
    </source>
</evidence>
<dbReference type="NCBIfam" id="TIGR01632">
    <property type="entry name" value="L11_bact"/>
    <property type="match status" value="1"/>
</dbReference>
<dbReference type="SUPFAM" id="SSF54747">
    <property type="entry name" value="Ribosomal L11/L12e N-terminal domain"/>
    <property type="match status" value="1"/>
</dbReference>
<evidence type="ECO:0000256" key="9">
    <source>
        <dbReference type="RuleBase" id="RU003979"/>
    </source>
</evidence>
<dbReference type="InterPro" id="IPR020783">
    <property type="entry name" value="Ribosomal_uL11_C"/>
</dbReference>
<comment type="PTM">
    <text evidence="7 9">One or more lysine residues are methylated.</text>
</comment>
<dbReference type="InterPro" id="IPR020785">
    <property type="entry name" value="Ribosomal_uL11_CS"/>
</dbReference>
<keyword evidence="5 7" id="KW-0689">Ribosomal protein</keyword>
<dbReference type="InterPro" id="IPR036769">
    <property type="entry name" value="Ribosomal_uL11_C_sf"/>
</dbReference>
<evidence type="ECO:0000313" key="13">
    <source>
        <dbReference type="Proteomes" id="UP000033860"/>
    </source>
</evidence>
<evidence type="ECO:0000256" key="8">
    <source>
        <dbReference type="RuleBase" id="RU003978"/>
    </source>
</evidence>
<keyword evidence="3 7" id="KW-0699">rRNA-binding</keyword>
<feature type="domain" description="Large ribosomal subunit protein uL11 N-terminal" evidence="11">
    <location>
        <begin position="9"/>
        <end position="65"/>
    </location>
</feature>
<dbReference type="AlphaFoldDB" id="A0A0G1RVZ2"/>
<dbReference type="InterPro" id="IPR036796">
    <property type="entry name" value="Ribosomal_uL11_N_sf"/>
</dbReference>
<protein>
    <recommendedName>
        <fullName evidence="7">Large ribosomal subunit protein uL11</fullName>
    </recommendedName>
</protein>
<dbReference type="GO" id="GO:0022625">
    <property type="term" value="C:cytosolic large ribosomal subunit"/>
    <property type="evidence" value="ECO:0007669"/>
    <property type="project" value="TreeGrafter"/>
</dbReference>
<keyword evidence="2 7" id="KW-0488">Methylation</keyword>
<dbReference type="PANTHER" id="PTHR11661:SF1">
    <property type="entry name" value="LARGE RIBOSOMAL SUBUNIT PROTEIN UL11M"/>
    <property type="match status" value="1"/>
</dbReference>
<dbReference type="Proteomes" id="UP000033860">
    <property type="component" value="Unassembled WGS sequence"/>
</dbReference>
<dbReference type="HAMAP" id="MF_00736">
    <property type="entry name" value="Ribosomal_uL11"/>
    <property type="match status" value="1"/>
</dbReference>
<dbReference type="Gene3D" id="3.30.1550.10">
    <property type="entry name" value="Ribosomal protein L11/L12, N-terminal domain"/>
    <property type="match status" value="1"/>
</dbReference>
<dbReference type="GO" id="GO:0006412">
    <property type="term" value="P:translation"/>
    <property type="evidence" value="ECO:0007669"/>
    <property type="project" value="UniProtKB-UniRule"/>
</dbReference>
<dbReference type="Pfam" id="PF00298">
    <property type="entry name" value="Ribosomal_L11"/>
    <property type="match status" value="1"/>
</dbReference>
<dbReference type="SMART" id="SM00649">
    <property type="entry name" value="RL11"/>
    <property type="match status" value="1"/>
</dbReference>
<gene>
    <name evidence="7" type="primary">rplK</name>
    <name evidence="12" type="ORF">UX85_C0003G0163</name>
</gene>
<dbReference type="Gene3D" id="1.10.10.250">
    <property type="entry name" value="Ribosomal protein L11, C-terminal domain"/>
    <property type="match status" value="1"/>
</dbReference>
<feature type="domain" description="Large ribosomal subunit protein uL11 C-terminal" evidence="10">
    <location>
        <begin position="70"/>
        <end position="138"/>
    </location>
</feature>
<dbReference type="InterPro" id="IPR006519">
    <property type="entry name" value="Ribosomal_uL11_bac-typ"/>
</dbReference>
<proteinExistence type="inferred from homology"/>
<evidence type="ECO:0000256" key="5">
    <source>
        <dbReference type="ARBA" id="ARBA00022980"/>
    </source>
</evidence>
<dbReference type="SUPFAM" id="SSF46906">
    <property type="entry name" value="Ribosomal protein L11, C-terminal domain"/>
    <property type="match status" value="1"/>
</dbReference>
<dbReference type="GO" id="GO:0003735">
    <property type="term" value="F:structural constituent of ribosome"/>
    <property type="evidence" value="ECO:0007669"/>
    <property type="project" value="InterPro"/>
</dbReference>
<comment type="similarity">
    <text evidence="1 7 8">Belongs to the universal ribosomal protein uL11 family.</text>
</comment>
<dbReference type="PANTHER" id="PTHR11661">
    <property type="entry name" value="60S RIBOSOMAL PROTEIN L12"/>
    <property type="match status" value="1"/>
</dbReference>
<sequence>MAKKVKVVLKLNLPAGKANPAPPVGPALGQHGVAIMDFVNSYNEKTKTMSGVIPAVITVYEDRSFDFVLKKPPVTEFIKKELKLEKGSQAPGRDQVATITQEQLTKIAEEKMEDLNANNLEAAKKIVAGSARSMGLKVEK</sequence>
<dbReference type="GO" id="GO:0070180">
    <property type="term" value="F:large ribosomal subunit rRNA binding"/>
    <property type="evidence" value="ECO:0007669"/>
    <property type="project" value="UniProtKB-UniRule"/>
</dbReference>
<dbReference type="Pfam" id="PF03946">
    <property type="entry name" value="Ribosomal_L11_N"/>
    <property type="match status" value="1"/>
</dbReference>
<evidence type="ECO:0000256" key="3">
    <source>
        <dbReference type="ARBA" id="ARBA00022730"/>
    </source>
</evidence>